<dbReference type="Proteomes" id="UP000021210">
    <property type="component" value="Unassembled WGS sequence"/>
</dbReference>
<name>A0A829QMC3_9MYCO</name>
<sequence length="81" mass="9053">MASSTQGNEVFFRRRTSHAPRDQVVDMQLEIDVIHRPTTAYHAPVLIPFDHPHTELRAGGTTLYRVVGEVPSSQKAETANL</sequence>
<gene>
    <name evidence="1" type="ORF">I542_3760</name>
</gene>
<organism evidence="1 2">
    <name type="scientific">Mycobacteroides abscessus 1948</name>
    <dbReference type="NCBI Taxonomy" id="1299323"/>
    <lineage>
        <taxon>Bacteria</taxon>
        <taxon>Bacillati</taxon>
        <taxon>Actinomycetota</taxon>
        <taxon>Actinomycetes</taxon>
        <taxon>Mycobacteriales</taxon>
        <taxon>Mycobacteriaceae</taxon>
        <taxon>Mycobacteroides</taxon>
        <taxon>Mycobacteroides abscessus</taxon>
    </lineage>
</organism>
<evidence type="ECO:0000313" key="2">
    <source>
        <dbReference type="Proteomes" id="UP000021210"/>
    </source>
</evidence>
<evidence type="ECO:0000313" key="1">
    <source>
        <dbReference type="EMBL" id="EUA63603.1"/>
    </source>
</evidence>
<protein>
    <submittedName>
        <fullName evidence="1">Uncharacterized protein</fullName>
    </submittedName>
</protein>
<reference evidence="1 2" key="1">
    <citation type="submission" date="2013-12" db="EMBL/GenBank/DDBJ databases">
        <authorList>
            <person name="Zelazny A."/>
            <person name="Olivier K."/>
            <person name="Holland S."/>
            <person name="Lenaerts A."/>
            <person name="Ordway D."/>
            <person name="DeGroote M.A."/>
            <person name="Parker T."/>
            <person name="Sizemore C."/>
            <person name="Tallon L.J."/>
            <person name="Sadzewicz L.K."/>
            <person name="Sengamalay N."/>
            <person name="Fraser C.M."/>
            <person name="Hine E."/>
            <person name="Shefchek K.A."/>
            <person name="Das S.P."/>
            <person name="Tettelin H."/>
        </authorList>
    </citation>
    <scope>NUCLEOTIDE SEQUENCE [LARGE SCALE GENOMIC DNA]</scope>
    <source>
        <strain evidence="1 2">1948</strain>
    </source>
</reference>
<accession>A0A829QMC3</accession>
<proteinExistence type="predicted"/>
<comment type="caution">
    <text evidence="1">The sequence shown here is derived from an EMBL/GenBank/DDBJ whole genome shotgun (WGS) entry which is preliminary data.</text>
</comment>
<dbReference type="EMBL" id="JAOH01000002">
    <property type="protein sequence ID" value="EUA63603.1"/>
    <property type="molecule type" value="Genomic_DNA"/>
</dbReference>
<dbReference type="AlphaFoldDB" id="A0A829QMC3"/>